<sequence>MSDFDPHISIESLTPAKDVNCTVKELTIDTHRMKIETPIKVLSGKNLTYKAVDELIAPISNPIFEITKSFDQLRYYPTLIHTLEYGGKNKDWIQKLNESIGLKNTLEEEYRKNITLSTVFQYYPLDDVTLRHQVRAYQRMNPNLYESYLDYIYSASSVFILTPDVHLPTQSKRPISIIEYLHFIEFSVESFERQNNKPIFVPLQIDLAEKDLRSVLGAYKKNGYTNIWINFKAKKCDGSNAGRLRMLSRQIQTFLGDEAVIYCSQLKRERDVKQISVPAFDMLPPLVYADFIGVNRTRAGGGDIDKTAERKGFASTEDYMCALTQSNCSLFDPETYKYIIPTCYPQESLDQKTLAKVKDKEIMASFFNGVQIYKELGNIRKQITDTEHVRSYLETKDAITQNMSVFQNALKNSPSPVKSTFQDLLFDD</sequence>
<organism evidence="1">
    <name type="scientific">bioreactor metagenome</name>
    <dbReference type="NCBI Taxonomy" id="1076179"/>
    <lineage>
        <taxon>unclassified sequences</taxon>
        <taxon>metagenomes</taxon>
        <taxon>ecological metagenomes</taxon>
    </lineage>
</organism>
<protein>
    <submittedName>
        <fullName evidence="1">Uncharacterized protein</fullName>
    </submittedName>
</protein>
<proteinExistence type="predicted"/>
<dbReference type="AlphaFoldDB" id="A0A644UFW5"/>
<name>A0A644UFW5_9ZZZZ</name>
<evidence type="ECO:0000313" key="1">
    <source>
        <dbReference type="EMBL" id="MPL77887.1"/>
    </source>
</evidence>
<accession>A0A644UFW5</accession>
<gene>
    <name evidence="1" type="ORF">SDC9_23747</name>
</gene>
<reference evidence="1" key="1">
    <citation type="submission" date="2019-08" db="EMBL/GenBank/DDBJ databases">
        <authorList>
            <person name="Kucharzyk K."/>
            <person name="Murdoch R.W."/>
            <person name="Higgins S."/>
            <person name="Loffler F."/>
        </authorList>
    </citation>
    <scope>NUCLEOTIDE SEQUENCE</scope>
</reference>
<dbReference type="EMBL" id="VSSQ01000111">
    <property type="protein sequence ID" value="MPL77887.1"/>
    <property type="molecule type" value="Genomic_DNA"/>
</dbReference>
<comment type="caution">
    <text evidence="1">The sequence shown here is derived from an EMBL/GenBank/DDBJ whole genome shotgun (WGS) entry which is preliminary data.</text>
</comment>